<dbReference type="GO" id="GO:0043828">
    <property type="term" value="F:tRNA 2-selenouridine synthase activity"/>
    <property type="evidence" value="ECO:0007669"/>
    <property type="project" value="InterPro"/>
</dbReference>
<dbReference type="SUPFAM" id="SSF52821">
    <property type="entry name" value="Rhodanese/Cell cycle control phosphatase"/>
    <property type="match status" value="1"/>
</dbReference>
<comment type="caution">
    <text evidence="3">The sequence shown here is derived from an EMBL/GenBank/DDBJ whole genome shotgun (WGS) entry which is preliminary data.</text>
</comment>
<reference evidence="3" key="1">
    <citation type="submission" date="2020-09" db="EMBL/GenBank/DDBJ databases">
        <authorList>
            <person name="Kim M.K."/>
        </authorList>
    </citation>
    <scope>NUCLEOTIDE SEQUENCE</scope>
    <source>
        <strain evidence="3">BT704</strain>
    </source>
</reference>
<dbReference type="NCBIfam" id="NF008750">
    <property type="entry name" value="PRK11784.1-2"/>
    <property type="match status" value="1"/>
</dbReference>
<dbReference type="PANTHER" id="PTHR30401:SF0">
    <property type="entry name" value="TRNA 2-SELENOURIDINE SYNTHASE"/>
    <property type="match status" value="1"/>
</dbReference>
<dbReference type="NCBIfam" id="TIGR03167">
    <property type="entry name" value="tRNA_sel_U_synt"/>
    <property type="match status" value="1"/>
</dbReference>
<sequence>MIKPISISDFLQLTNTVALADVRTPAEFEQGHIPGAFNLPLFSNEERVQVGTTYKKIGREEAILLGFDLTGSKWSGFIKQALVMAPDKKIGVHCWRGGMRSGAMAWALDLYGFEVYLIEGGYKRYRRWVLDQFEARYPLWLLGGMTGSGKTKILHQLKGLEEQVIDLEDLAHHQGSAYGTMNKLVQPTQEQFENNLANQLKNLDRHRTLWVEDESLKIGKLIMPNPFWRQMQEAVLIDMQVDLEQRINALVEEYGTLDEEFLVSCTERIHKRLGPLQTKQAVAAIRENRMADFIRLVLVYYDKTYRTALARRKEDRVFPITMTSDDVVGNASQLLNFSSSLPMPEQAV</sequence>
<feature type="domain" description="Rhodanese" evidence="2">
    <location>
        <begin position="13"/>
        <end position="134"/>
    </location>
</feature>
<dbReference type="AlphaFoldDB" id="A0A927GFF5"/>
<gene>
    <name evidence="3" type="primary">mnmH</name>
    <name evidence="3" type="ORF">IC230_22970</name>
</gene>
<dbReference type="Pfam" id="PF00581">
    <property type="entry name" value="Rhodanese"/>
    <property type="match status" value="1"/>
</dbReference>
<dbReference type="SMART" id="SM00450">
    <property type="entry name" value="RHOD"/>
    <property type="match status" value="1"/>
</dbReference>
<dbReference type="InterPro" id="IPR017582">
    <property type="entry name" value="SelU"/>
</dbReference>
<dbReference type="NCBIfam" id="NF008752">
    <property type="entry name" value="PRK11784.1-4"/>
    <property type="match status" value="1"/>
</dbReference>
<dbReference type="PROSITE" id="PS50206">
    <property type="entry name" value="RHODANESE_3"/>
    <property type="match status" value="1"/>
</dbReference>
<evidence type="ECO:0000313" key="3">
    <source>
        <dbReference type="EMBL" id="MBD2755784.1"/>
    </source>
</evidence>
<protein>
    <submittedName>
        <fullName evidence="3">tRNA 2-selenouridine(34) synthase MnmH</fullName>
    </submittedName>
</protein>
<keyword evidence="1" id="KW-0711">Selenium</keyword>
<evidence type="ECO:0000256" key="1">
    <source>
        <dbReference type="ARBA" id="ARBA00023266"/>
    </source>
</evidence>
<dbReference type="PANTHER" id="PTHR30401">
    <property type="entry name" value="TRNA 2-SELENOURIDINE SYNTHASE"/>
    <property type="match status" value="1"/>
</dbReference>
<name>A0A927GFF5_9BACT</name>
<accession>A0A927GFF5</accession>
<dbReference type="InterPro" id="IPR058840">
    <property type="entry name" value="AAA_SelU"/>
</dbReference>
<evidence type="ECO:0000313" key="4">
    <source>
        <dbReference type="Proteomes" id="UP000653797"/>
    </source>
</evidence>
<dbReference type="GO" id="GO:0004792">
    <property type="term" value="F:thiosulfate-cyanide sulfurtransferase activity"/>
    <property type="evidence" value="ECO:0007669"/>
    <property type="project" value="InterPro"/>
</dbReference>
<organism evidence="3 4">
    <name type="scientific">Spirosoma validum</name>
    <dbReference type="NCBI Taxonomy" id="2771355"/>
    <lineage>
        <taxon>Bacteria</taxon>
        <taxon>Pseudomonadati</taxon>
        <taxon>Bacteroidota</taxon>
        <taxon>Cytophagia</taxon>
        <taxon>Cytophagales</taxon>
        <taxon>Cytophagaceae</taxon>
        <taxon>Spirosoma</taxon>
    </lineage>
</organism>
<dbReference type="RefSeq" id="WP_191041401.1">
    <property type="nucleotide sequence ID" value="NZ_JACXAA010000009.1"/>
</dbReference>
<dbReference type="InterPro" id="IPR001763">
    <property type="entry name" value="Rhodanese-like_dom"/>
</dbReference>
<proteinExistence type="predicted"/>
<dbReference type="EMBL" id="JACXAA010000009">
    <property type="protein sequence ID" value="MBD2755784.1"/>
    <property type="molecule type" value="Genomic_DNA"/>
</dbReference>
<dbReference type="InterPro" id="IPR036873">
    <property type="entry name" value="Rhodanese-like_dom_sf"/>
</dbReference>
<evidence type="ECO:0000259" key="2">
    <source>
        <dbReference type="PROSITE" id="PS50206"/>
    </source>
</evidence>
<dbReference type="InterPro" id="IPR001307">
    <property type="entry name" value="Thiosulphate_STrfase_CS"/>
</dbReference>
<dbReference type="Gene3D" id="3.40.250.10">
    <property type="entry name" value="Rhodanese-like domain"/>
    <property type="match status" value="1"/>
</dbReference>
<dbReference type="Proteomes" id="UP000653797">
    <property type="component" value="Unassembled WGS sequence"/>
</dbReference>
<dbReference type="Pfam" id="PF26341">
    <property type="entry name" value="AAA_SelU"/>
    <property type="match status" value="1"/>
</dbReference>
<dbReference type="GO" id="GO:0002098">
    <property type="term" value="P:tRNA wobble uridine modification"/>
    <property type="evidence" value="ECO:0007669"/>
    <property type="project" value="InterPro"/>
</dbReference>
<dbReference type="PROSITE" id="PS00380">
    <property type="entry name" value="RHODANESE_1"/>
    <property type="match status" value="1"/>
</dbReference>
<keyword evidence="4" id="KW-1185">Reference proteome</keyword>